<protein>
    <submittedName>
        <fullName evidence="1">Uncharacterized protein</fullName>
    </submittedName>
</protein>
<name>A0ABU0BHP1_9HYPH</name>
<comment type="caution">
    <text evidence="1">The sequence shown here is derived from an EMBL/GenBank/DDBJ whole genome shotgun (WGS) entry which is preliminary data.</text>
</comment>
<organism evidence="1 2">
    <name type="scientific">Ancylobacter polymorphus</name>
    <dbReference type="NCBI Taxonomy" id="223390"/>
    <lineage>
        <taxon>Bacteria</taxon>
        <taxon>Pseudomonadati</taxon>
        <taxon>Pseudomonadota</taxon>
        <taxon>Alphaproteobacteria</taxon>
        <taxon>Hyphomicrobiales</taxon>
        <taxon>Xanthobacteraceae</taxon>
        <taxon>Ancylobacter</taxon>
    </lineage>
</organism>
<dbReference type="Proteomes" id="UP001224682">
    <property type="component" value="Unassembled WGS sequence"/>
</dbReference>
<dbReference type="InterPro" id="IPR056919">
    <property type="entry name" value="Phage_TAC_18"/>
</dbReference>
<dbReference type="EMBL" id="JAUSUI010000013">
    <property type="protein sequence ID" value="MDQ0305337.1"/>
    <property type="molecule type" value="Genomic_DNA"/>
</dbReference>
<evidence type="ECO:0000313" key="1">
    <source>
        <dbReference type="EMBL" id="MDQ0305337.1"/>
    </source>
</evidence>
<gene>
    <name evidence="1" type="ORF">J2S75_004389</name>
</gene>
<reference evidence="1 2" key="1">
    <citation type="submission" date="2023-07" db="EMBL/GenBank/DDBJ databases">
        <title>Genomic Encyclopedia of Type Strains, Phase IV (KMG-IV): sequencing the most valuable type-strain genomes for metagenomic binning, comparative biology and taxonomic classification.</title>
        <authorList>
            <person name="Goeker M."/>
        </authorList>
    </citation>
    <scope>NUCLEOTIDE SEQUENCE [LARGE SCALE GENOMIC DNA]</scope>
    <source>
        <strain evidence="1 2">DSM 2457</strain>
    </source>
</reference>
<keyword evidence="2" id="KW-1185">Reference proteome</keyword>
<dbReference type="Pfam" id="PF23812">
    <property type="entry name" value="Phage_TAC_18"/>
    <property type="match status" value="1"/>
</dbReference>
<evidence type="ECO:0000313" key="2">
    <source>
        <dbReference type="Proteomes" id="UP001224682"/>
    </source>
</evidence>
<accession>A0ABU0BHP1</accession>
<dbReference type="RefSeq" id="WP_307023290.1">
    <property type="nucleotide sequence ID" value="NZ_JAUSUI010000013.1"/>
</dbReference>
<sequence>MQSKPALEDHLWPVWKAFWEISSDRQIGFGVVGPIHFTSRDRYATRYGIDGVDEFDRFSALIQAMDGVFLEKMNRKREGSGQ</sequence>
<proteinExistence type="predicted"/>